<keyword evidence="1" id="KW-0067">ATP-binding</keyword>
<dbReference type="InterPro" id="IPR036113">
    <property type="entry name" value="Asp/Glu-ADT_sf_sub_c"/>
</dbReference>
<dbReference type="GO" id="GO:0070681">
    <property type="term" value="P:glutaminyl-tRNAGln biosynthesis via transamidation"/>
    <property type="evidence" value="ECO:0007669"/>
    <property type="project" value="TreeGrafter"/>
</dbReference>
<evidence type="ECO:0000313" key="2">
    <source>
        <dbReference type="EMBL" id="KKR09505.1"/>
    </source>
</evidence>
<dbReference type="InterPro" id="IPR003837">
    <property type="entry name" value="GatC"/>
</dbReference>
<comment type="function">
    <text evidence="1">Allows the formation of correctly charged Asn-tRNA(Asn) or Gln-tRNA(Gln) through the transamidation of misacylated Asp-tRNA(Asn) or Glu-tRNA(Gln) in organisms which lack either or both of asparaginyl-tRNA or glutaminyl-tRNA synthetases. The reaction takes place in the presence of glutamine and ATP through an activated phospho-Asp-tRNA(Asn) or phospho-Glu-tRNA(Gln).</text>
</comment>
<comment type="catalytic activity">
    <reaction evidence="1">
        <text>L-aspartyl-tRNA(Asn) + L-glutamine + ATP + H2O = L-asparaginyl-tRNA(Asn) + L-glutamate + ADP + phosphate + 2 H(+)</text>
        <dbReference type="Rhea" id="RHEA:14513"/>
        <dbReference type="Rhea" id="RHEA-COMP:9674"/>
        <dbReference type="Rhea" id="RHEA-COMP:9677"/>
        <dbReference type="ChEBI" id="CHEBI:15377"/>
        <dbReference type="ChEBI" id="CHEBI:15378"/>
        <dbReference type="ChEBI" id="CHEBI:29985"/>
        <dbReference type="ChEBI" id="CHEBI:30616"/>
        <dbReference type="ChEBI" id="CHEBI:43474"/>
        <dbReference type="ChEBI" id="CHEBI:58359"/>
        <dbReference type="ChEBI" id="CHEBI:78515"/>
        <dbReference type="ChEBI" id="CHEBI:78516"/>
        <dbReference type="ChEBI" id="CHEBI:456216"/>
    </reaction>
</comment>
<dbReference type="SUPFAM" id="SSF141000">
    <property type="entry name" value="Glu-tRNAGln amidotransferase C subunit"/>
    <property type="match status" value="1"/>
</dbReference>
<dbReference type="HAMAP" id="MF_00122">
    <property type="entry name" value="GatC"/>
    <property type="match status" value="1"/>
</dbReference>
<accession>A0A837HQT4</accession>
<evidence type="ECO:0000256" key="1">
    <source>
        <dbReference type="HAMAP-Rule" id="MF_00122"/>
    </source>
</evidence>
<dbReference type="Gene3D" id="1.10.20.60">
    <property type="entry name" value="Glu-tRNAGln amidotransferase C subunit, N-terminal domain"/>
    <property type="match status" value="1"/>
</dbReference>
<dbReference type="AlphaFoldDB" id="A0A837HQT4"/>
<reference evidence="2 3" key="1">
    <citation type="journal article" date="2015" name="Nature">
        <title>rRNA introns, odd ribosomes, and small enigmatic genomes across a large radiation of phyla.</title>
        <authorList>
            <person name="Brown C.T."/>
            <person name="Hug L.A."/>
            <person name="Thomas B.C."/>
            <person name="Sharon I."/>
            <person name="Castelle C.J."/>
            <person name="Singh A."/>
            <person name="Wilkins M.J."/>
            <person name="Williams K.H."/>
            <person name="Banfield J.F."/>
        </authorList>
    </citation>
    <scope>NUCLEOTIDE SEQUENCE [LARGE SCALE GENOMIC DNA]</scope>
</reference>
<dbReference type="Pfam" id="PF02686">
    <property type="entry name" value="GatC"/>
    <property type="match status" value="1"/>
</dbReference>
<dbReference type="PANTHER" id="PTHR15004:SF0">
    <property type="entry name" value="GLUTAMYL-TRNA(GLN) AMIDOTRANSFERASE SUBUNIT C, MITOCHONDRIAL"/>
    <property type="match status" value="1"/>
</dbReference>
<comment type="caution">
    <text evidence="2">The sequence shown here is derived from an EMBL/GenBank/DDBJ whole genome shotgun (WGS) entry which is preliminary data.</text>
</comment>
<evidence type="ECO:0000313" key="3">
    <source>
        <dbReference type="Proteomes" id="UP000033996"/>
    </source>
</evidence>
<dbReference type="Proteomes" id="UP000033996">
    <property type="component" value="Unassembled WGS sequence"/>
</dbReference>
<comment type="subunit">
    <text evidence="1">Heterotrimer of A, B and C subunits.</text>
</comment>
<dbReference type="GO" id="GO:0006412">
    <property type="term" value="P:translation"/>
    <property type="evidence" value="ECO:0007669"/>
    <property type="project" value="UniProtKB-UniRule"/>
</dbReference>
<proteinExistence type="inferred from homology"/>
<protein>
    <recommendedName>
        <fullName evidence="1">Aspartyl/glutamyl-tRNA(Asn/Gln) amidotransferase subunit C</fullName>
        <shortName evidence="1">Asp/Glu-ADT subunit C</shortName>
        <ecNumber evidence="1">6.3.5.-</ecNumber>
    </recommendedName>
</protein>
<name>A0A837HQT4_9BACT</name>
<comment type="catalytic activity">
    <reaction evidence="1">
        <text>L-glutamyl-tRNA(Gln) + L-glutamine + ATP + H2O = L-glutaminyl-tRNA(Gln) + L-glutamate + ADP + phosphate + H(+)</text>
        <dbReference type="Rhea" id="RHEA:17521"/>
        <dbReference type="Rhea" id="RHEA-COMP:9681"/>
        <dbReference type="Rhea" id="RHEA-COMP:9684"/>
        <dbReference type="ChEBI" id="CHEBI:15377"/>
        <dbReference type="ChEBI" id="CHEBI:15378"/>
        <dbReference type="ChEBI" id="CHEBI:29985"/>
        <dbReference type="ChEBI" id="CHEBI:30616"/>
        <dbReference type="ChEBI" id="CHEBI:43474"/>
        <dbReference type="ChEBI" id="CHEBI:58359"/>
        <dbReference type="ChEBI" id="CHEBI:78520"/>
        <dbReference type="ChEBI" id="CHEBI:78521"/>
        <dbReference type="ChEBI" id="CHEBI:456216"/>
    </reaction>
</comment>
<keyword evidence="1" id="KW-0648">Protein biosynthesis</keyword>
<gene>
    <name evidence="1" type="primary">gatC</name>
    <name evidence="2" type="ORF">UT35_C0003G0002</name>
</gene>
<dbReference type="GO" id="GO:0006450">
    <property type="term" value="P:regulation of translational fidelity"/>
    <property type="evidence" value="ECO:0007669"/>
    <property type="project" value="InterPro"/>
</dbReference>
<keyword evidence="1" id="KW-0547">Nucleotide-binding</keyword>
<dbReference type="NCBIfam" id="TIGR00135">
    <property type="entry name" value="gatC"/>
    <property type="match status" value="1"/>
</dbReference>
<keyword evidence="2" id="KW-0808">Transferase</keyword>
<sequence>MLTDKDIEHIAKLARIKILPEEIPEIGEKLSSIFSYIEKLNNINTDGIQPVFQATDIVSALRDDKKEEINLDNNLSISLLKQAPEIKNDFVKVGSVLGRSKK</sequence>
<keyword evidence="1" id="KW-0436">Ligase</keyword>
<dbReference type="EC" id="6.3.5.-" evidence="1"/>
<dbReference type="GO" id="GO:0005524">
    <property type="term" value="F:ATP binding"/>
    <property type="evidence" value="ECO:0007669"/>
    <property type="project" value="UniProtKB-KW"/>
</dbReference>
<organism evidence="2 3">
    <name type="scientific">Candidatus Yanofskybacteria bacterium GW2011_GWD1_39_16</name>
    <dbReference type="NCBI Taxonomy" id="1619030"/>
    <lineage>
        <taxon>Bacteria</taxon>
        <taxon>Candidatus Yanofskyibacteriota</taxon>
    </lineage>
</organism>
<dbReference type="EMBL" id="LBWL01000003">
    <property type="protein sequence ID" value="KKR09505.1"/>
    <property type="molecule type" value="Genomic_DNA"/>
</dbReference>
<comment type="similarity">
    <text evidence="1">Belongs to the GatC family.</text>
</comment>
<dbReference type="PANTHER" id="PTHR15004">
    <property type="entry name" value="GLUTAMYL-TRNA(GLN) AMIDOTRANSFERASE SUBUNIT C, MITOCHONDRIAL"/>
    <property type="match status" value="1"/>
</dbReference>
<dbReference type="GO" id="GO:0016740">
    <property type="term" value="F:transferase activity"/>
    <property type="evidence" value="ECO:0007669"/>
    <property type="project" value="UniProtKB-KW"/>
</dbReference>
<dbReference type="GO" id="GO:0050567">
    <property type="term" value="F:glutaminyl-tRNA synthase (glutamine-hydrolyzing) activity"/>
    <property type="evidence" value="ECO:0007669"/>
    <property type="project" value="UniProtKB-UniRule"/>
</dbReference>